<organism evidence="6 7">
    <name type="scientific">Zea mays</name>
    <name type="common">Maize</name>
    <dbReference type="NCBI Taxonomy" id="4577"/>
    <lineage>
        <taxon>Eukaryota</taxon>
        <taxon>Viridiplantae</taxon>
        <taxon>Streptophyta</taxon>
        <taxon>Embryophyta</taxon>
        <taxon>Tracheophyta</taxon>
        <taxon>Spermatophyta</taxon>
        <taxon>Magnoliopsida</taxon>
        <taxon>Liliopsida</taxon>
        <taxon>Poales</taxon>
        <taxon>Poaceae</taxon>
        <taxon>PACMAD clade</taxon>
        <taxon>Panicoideae</taxon>
        <taxon>Andropogonodae</taxon>
        <taxon>Andropogoneae</taxon>
        <taxon>Tripsacinae</taxon>
        <taxon>Zea</taxon>
    </lineage>
</organism>
<keyword evidence="5" id="KW-0732">Signal</keyword>
<evidence type="ECO:0000256" key="2">
    <source>
        <dbReference type="ARBA" id="ARBA00022801"/>
    </source>
</evidence>
<keyword evidence="8" id="KW-1267">Proteomics identification</keyword>
<reference evidence="7" key="1">
    <citation type="submission" date="2015-12" db="EMBL/GenBank/DDBJ databases">
        <title>Update maize B73 reference genome by single molecule sequencing technologies.</title>
        <authorList>
            <consortium name="Maize Genome Sequencing Project"/>
            <person name="Ware D."/>
        </authorList>
    </citation>
    <scope>NUCLEOTIDE SEQUENCE [LARGE SCALE GENOMIC DNA]</scope>
    <source>
        <strain evidence="7">cv. B73</strain>
    </source>
</reference>
<evidence type="ECO:0000313" key="6">
    <source>
        <dbReference type="EnsemblPlants" id="Zm00001eb077880_P002"/>
    </source>
</evidence>
<accession>A0A804MDQ2</accession>
<name>A0A804MDQ2_MAIZE</name>
<evidence type="ECO:0000313" key="7">
    <source>
        <dbReference type="Proteomes" id="UP000007305"/>
    </source>
</evidence>
<feature type="compositionally biased region" description="Basic residues" evidence="4">
    <location>
        <begin position="384"/>
        <end position="397"/>
    </location>
</feature>
<keyword evidence="3" id="KW-0442">Lipid degradation</keyword>
<evidence type="ECO:0000256" key="3">
    <source>
        <dbReference type="ARBA" id="ARBA00022963"/>
    </source>
</evidence>
<comment type="similarity">
    <text evidence="1">Belongs to the 'GDSL' lipolytic enzyme family.</text>
</comment>
<proteinExistence type="evidence at protein level"/>
<dbReference type="EnsemblPlants" id="Zm00001eb077880_T002">
    <property type="protein sequence ID" value="Zm00001eb077880_P002"/>
    <property type="gene ID" value="Zm00001eb077880"/>
</dbReference>
<sequence>MDALLVTTTFLVPVVALLLGSGSGSAAALPRAFFVFGDSLVDNGNNNYLMTTARADAPPYGIDFPTHMATGRFSNGLNIPDIISEHLGSQPALPYLSPDLRGAQLLVGANFASAGVGILNDTGIQFVNIIRIGQQLRNFQEYQQRLAAFVGDEDAARQAVSDALVLITLGGNDFVNNYYLVPFSVRSRQFAIQDYVPYLISEYRKILTRLYELGARRVVVTGTGMIGCVPAELAMHSVDGECARDLTEAADLFNPQLVQMLSELNADIGADVFIAANTNRVSFDFMFNPQDYGTYVRARCVSSASCTYVFVNDIQTTLTKPCLCRVRDVQGGVLRAGPLQRDRAMHAGVQRVPQPGRVRVLGRVPPHGARQPDHRRPVHARIHRPHQPHEHQHHPRHGQQELGPARGVPRPPSIHPSISIPAG</sequence>
<dbReference type="OrthoDB" id="1600564at2759"/>
<dbReference type="InterPro" id="IPR001087">
    <property type="entry name" value="GDSL"/>
</dbReference>
<dbReference type="InterPro" id="IPR036514">
    <property type="entry name" value="SGNH_hydro_sf"/>
</dbReference>
<feature type="chain" id="PRO_5033031385" description="GDSL esterase/lipase LTL1" evidence="5">
    <location>
        <begin position="27"/>
        <end position="423"/>
    </location>
</feature>
<evidence type="ECO:0007829" key="8">
    <source>
        <dbReference type="PeptideAtlas" id="A0A804MDQ2"/>
    </source>
</evidence>
<dbReference type="Proteomes" id="UP000007305">
    <property type="component" value="Chromosome 2"/>
</dbReference>
<dbReference type="PANTHER" id="PTHR45648">
    <property type="entry name" value="GDSL LIPASE/ACYLHYDROLASE FAMILY PROTEIN (AFU_ORTHOLOGUE AFUA_4G14700)"/>
    <property type="match status" value="1"/>
</dbReference>
<keyword evidence="3" id="KW-0443">Lipid metabolism</keyword>
<dbReference type="InParanoid" id="A0A804MDQ2"/>
<feature type="signal peptide" evidence="5">
    <location>
        <begin position="1"/>
        <end position="26"/>
    </location>
</feature>
<evidence type="ECO:0000256" key="1">
    <source>
        <dbReference type="ARBA" id="ARBA00008668"/>
    </source>
</evidence>
<gene>
    <name evidence="6" type="primary">csu861</name>
</gene>
<keyword evidence="7" id="KW-1185">Reference proteome</keyword>
<dbReference type="InterPro" id="IPR035669">
    <property type="entry name" value="SGNH_plant_lipase-like"/>
</dbReference>
<protein>
    <recommendedName>
        <fullName evidence="9">GDSL esterase/lipase LTL1</fullName>
    </recommendedName>
</protein>
<evidence type="ECO:0008006" key="9">
    <source>
        <dbReference type="Google" id="ProtNLM"/>
    </source>
</evidence>
<keyword evidence="2" id="KW-0378">Hydrolase</keyword>
<dbReference type="Gramene" id="Zm00001eb077880_T002">
    <property type="protein sequence ID" value="Zm00001eb077880_P002"/>
    <property type="gene ID" value="Zm00001eb077880"/>
</dbReference>
<dbReference type="GO" id="GO:0016788">
    <property type="term" value="F:hydrolase activity, acting on ester bonds"/>
    <property type="evidence" value="ECO:0007669"/>
    <property type="project" value="InterPro"/>
</dbReference>
<dbReference type="CDD" id="cd01837">
    <property type="entry name" value="SGNH_plant_lipase_like"/>
    <property type="match status" value="1"/>
</dbReference>
<feature type="region of interest" description="Disordered" evidence="4">
    <location>
        <begin position="384"/>
        <end position="423"/>
    </location>
</feature>
<evidence type="ECO:0000256" key="5">
    <source>
        <dbReference type="SAM" id="SignalP"/>
    </source>
</evidence>
<evidence type="ECO:0000256" key="4">
    <source>
        <dbReference type="SAM" id="MobiDB-lite"/>
    </source>
</evidence>
<dbReference type="InterPro" id="IPR051058">
    <property type="entry name" value="GDSL_Est/Lipase"/>
</dbReference>
<reference evidence="6" key="2">
    <citation type="submission" date="2019-07" db="EMBL/GenBank/DDBJ databases">
        <authorList>
            <person name="Seetharam A."/>
            <person name="Woodhouse M."/>
            <person name="Cannon E."/>
        </authorList>
    </citation>
    <scope>NUCLEOTIDE SEQUENCE [LARGE SCALE GENOMIC DNA]</scope>
    <source>
        <strain evidence="6">cv. B73</strain>
    </source>
</reference>
<dbReference type="AlphaFoldDB" id="A0A804MDQ2"/>
<dbReference type="Pfam" id="PF00657">
    <property type="entry name" value="Lipase_GDSL"/>
    <property type="match status" value="1"/>
</dbReference>
<dbReference type="Gene3D" id="3.40.50.1110">
    <property type="entry name" value="SGNH hydrolase"/>
    <property type="match status" value="1"/>
</dbReference>
<reference evidence="6" key="3">
    <citation type="submission" date="2021-05" db="UniProtKB">
        <authorList>
            <consortium name="EnsemblPlants"/>
        </authorList>
    </citation>
    <scope>IDENTIFICATION</scope>
    <source>
        <strain evidence="6">cv. B73</strain>
    </source>
</reference>
<dbReference type="GO" id="GO:0016042">
    <property type="term" value="P:lipid catabolic process"/>
    <property type="evidence" value="ECO:0007669"/>
    <property type="project" value="UniProtKB-KW"/>
</dbReference>
<dbReference type="PANTHER" id="PTHR45648:SF21">
    <property type="entry name" value="OS04G0507700 PROTEIN"/>
    <property type="match status" value="1"/>
</dbReference>